<evidence type="ECO:0000313" key="1">
    <source>
        <dbReference type="EMBL" id="CAJ63298.1"/>
    </source>
</evidence>
<accession>Q0RGT8</accession>
<name>Q0RGT8_FRAAA</name>
<dbReference type="KEGG" id="fal:FRAAL4656"/>
<dbReference type="RefSeq" id="WP_011605772.1">
    <property type="nucleotide sequence ID" value="NC_008278.1"/>
</dbReference>
<dbReference type="Proteomes" id="UP000000657">
    <property type="component" value="Chromosome"/>
</dbReference>
<dbReference type="EMBL" id="CT573213">
    <property type="protein sequence ID" value="CAJ63298.1"/>
    <property type="molecule type" value="Genomic_DNA"/>
</dbReference>
<organism evidence="1 2">
    <name type="scientific">Frankia alni (strain DSM 45986 / CECT 9034 / ACN14a)</name>
    <dbReference type="NCBI Taxonomy" id="326424"/>
    <lineage>
        <taxon>Bacteria</taxon>
        <taxon>Bacillati</taxon>
        <taxon>Actinomycetota</taxon>
        <taxon>Actinomycetes</taxon>
        <taxon>Frankiales</taxon>
        <taxon>Frankiaceae</taxon>
        <taxon>Frankia</taxon>
    </lineage>
</organism>
<dbReference type="STRING" id="326424.FRAAL4656"/>
<evidence type="ECO:0000313" key="2">
    <source>
        <dbReference type="Proteomes" id="UP000000657"/>
    </source>
</evidence>
<dbReference type="HOGENOM" id="CLU_045981_0_0_11"/>
<dbReference type="OrthoDB" id="8041036at2"/>
<reference evidence="1 2" key="1">
    <citation type="journal article" date="2007" name="Genome Res.">
        <title>Genome characteristics of facultatively symbiotic Frankia sp. strains reflect host range and host plant biogeography.</title>
        <authorList>
            <person name="Normand P."/>
            <person name="Lapierre P."/>
            <person name="Tisa L.S."/>
            <person name="Gogarten J.P."/>
            <person name="Alloisio N."/>
            <person name="Bagnarol E."/>
            <person name="Bassi C.A."/>
            <person name="Berry A.M."/>
            <person name="Bickhart D.M."/>
            <person name="Choisne N."/>
            <person name="Couloux A."/>
            <person name="Cournoyer B."/>
            <person name="Cruveiller S."/>
            <person name="Daubin V."/>
            <person name="Demange N."/>
            <person name="Francino M.P."/>
            <person name="Goltsman E."/>
            <person name="Huang Y."/>
            <person name="Kopp O.R."/>
            <person name="Labarre L."/>
            <person name="Lapidus A."/>
            <person name="Lavire C."/>
            <person name="Marechal J."/>
            <person name="Martinez M."/>
            <person name="Mastronunzio J.E."/>
            <person name="Mullin B.C."/>
            <person name="Niemann J."/>
            <person name="Pujic P."/>
            <person name="Rawnsley T."/>
            <person name="Rouy Z."/>
            <person name="Schenowitz C."/>
            <person name="Sellstedt A."/>
            <person name="Tavares F."/>
            <person name="Tomkins J.P."/>
            <person name="Vallenet D."/>
            <person name="Valverde C."/>
            <person name="Wall L.G."/>
            <person name="Wang Y."/>
            <person name="Medigue C."/>
            <person name="Benson D.R."/>
        </authorList>
    </citation>
    <scope>NUCLEOTIDE SEQUENCE [LARGE SCALE GENOMIC DNA]</scope>
    <source>
        <strain evidence="2">DSM 45986 / CECT 9034 / ACN14a</strain>
    </source>
</reference>
<gene>
    <name evidence="1" type="ordered locus">FRAAL4656</name>
</gene>
<protein>
    <recommendedName>
        <fullName evidence="3">Glutathionylspermidine synthase pre-ATP-grasp-like domain-containing protein</fullName>
    </recommendedName>
</protein>
<dbReference type="SUPFAM" id="SSF56059">
    <property type="entry name" value="Glutathione synthetase ATP-binding domain-like"/>
    <property type="match status" value="1"/>
</dbReference>
<proteinExistence type="predicted"/>
<dbReference type="AlphaFoldDB" id="Q0RGT8"/>
<dbReference type="eggNOG" id="COG2308">
    <property type="taxonomic scope" value="Bacteria"/>
</dbReference>
<evidence type="ECO:0008006" key="3">
    <source>
        <dbReference type="Google" id="ProtNLM"/>
    </source>
</evidence>
<keyword evidence="2" id="KW-1185">Reference proteome</keyword>
<sequence length="472" mass="51479">MNRPVRSPTDFLPAADLGRKYLDHLVRLTVDPAALTSDADASELLAVAYRGRFLPSPVFLSAAERDCLAADLRCLYTMLMDIPDRLHDGDLRQFAQAVGMNPQQVSAVLRGANTGAPLVPLARSDLYRDNDGFKLLELNITSALGGFENADINRAMLKHPALREFTDEHGLGYIDTLQHIVDSLRAECAANLPDGRRPVVALTDWPASFVTYEPRLRVMAALLGEMGLDALPCHVGQLRSRGDRLVLEDQVIDVVFRFFLVEEIVTEDDLAAVEPILDAATRGALGLFSRLDAELYGNKGALALLSGDRFRATCTPAERDCLDRFLPWTRPVQPTVTDTDGSEHELMTFAAADQDDLVLKPTLLHGGNGIVPGWTVSPEQWRARVTEAMGQPYVLQRRVRPRPEPFAAADGDGRGTENLYLNWGVFLSDPDVTGASDGYGGCIVRGSTDPAVGVVSMSGGARVGCCFHEERP</sequence>